<protein>
    <submittedName>
        <fullName evidence="1">Uncharacterized protein</fullName>
    </submittedName>
</protein>
<dbReference type="Proteomes" id="UP000198211">
    <property type="component" value="Unassembled WGS sequence"/>
</dbReference>
<dbReference type="EMBL" id="NBNE01000550">
    <property type="protein sequence ID" value="OWZ18700.1"/>
    <property type="molecule type" value="Genomic_DNA"/>
</dbReference>
<organism evidence="1 2">
    <name type="scientific">Phytophthora megakarya</name>
    <dbReference type="NCBI Taxonomy" id="4795"/>
    <lineage>
        <taxon>Eukaryota</taxon>
        <taxon>Sar</taxon>
        <taxon>Stramenopiles</taxon>
        <taxon>Oomycota</taxon>
        <taxon>Peronosporomycetes</taxon>
        <taxon>Peronosporales</taxon>
        <taxon>Peronosporaceae</taxon>
        <taxon>Phytophthora</taxon>
    </lineage>
</organism>
<accession>A0A225WPB6</accession>
<keyword evidence="2" id="KW-1185">Reference proteome</keyword>
<proteinExistence type="predicted"/>
<comment type="caution">
    <text evidence="1">The sequence shown here is derived from an EMBL/GenBank/DDBJ whole genome shotgun (WGS) entry which is preliminary data.</text>
</comment>
<reference evidence="2" key="1">
    <citation type="submission" date="2017-03" db="EMBL/GenBank/DDBJ databases">
        <title>Phytopthora megakarya and P. palmivora, two closely related causual agents of cacao black pod achieved similar genome size and gene model numbers by different mechanisms.</title>
        <authorList>
            <person name="Ali S."/>
            <person name="Shao J."/>
            <person name="Larry D.J."/>
            <person name="Kronmiller B."/>
            <person name="Shen D."/>
            <person name="Strem M.D."/>
            <person name="Melnick R.L."/>
            <person name="Guiltinan M.J."/>
            <person name="Tyler B.M."/>
            <person name="Meinhardt L.W."/>
            <person name="Bailey B.A."/>
        </authorList>
    </citation>
    <scope>NUCLEOTIDE SEQUENCE [LARGE SCALE GENOMIC DNA]</scope>
    <source>
        <strain evidence="2">zdho120</strain>
    </source>
</reference>
<gene>
    <name evidence="1" type="ORF">PHMEG_0007165</name>
</gene>
<evidence type="ECO:0000313" key="1">
    <source>
        <dbReference type="EMBL" id="OWZ18700.1"/>
    </source>
</evidence>
<sequence>MGAITEAHTEDEYDMSLRLGKTRQRLEEGLSTPTGNVVDEQICLHLSEISHAAQTLKMFGVGASNNPYQKLVKKNMPGEKKLNVSAPCIASTSLPTATILIPLSYQVGATTFRAMWTTTGKAIEYVGTAPLGNFLMRLLAAAAVPDRSRFQVRNTHLNSCFDSSTTPVL</sequence>
<evidence type="ECO:0000313" key="2">
    <source>
        <dbReference type="Proteomes" id="UP000198211"/>
    </source>
</evidence>
<dbReference type="AlphaFoldDB" id="A0A225WPB6"/>
<name>A0A225WPB6_9STRA</name>